<organism evidence="3 4">
    <name type="scientific">Chaetoceros tenuissimus</name>
    <dbReference type="NCBI Taxonomy" id="426638"/>
    <lineage>
        <taxon>Eukaryota</taxon>
        <taxon>Sar</taxon>
        <taxon>Stramenopiles</taxon>
        <taxon>Ochrophyta</taxon>
        <taxon>Bacillariophyta</taxon>
        <taxon>Coscinodiscophyceae</taxon>
        <taxon>Chaetocerotophycidae</taxon>
        <taxon>Chaetocerotales</taxon>
        <taxon>Chaetocerotaceae</taxon>
        <taxon>Chaetoceros</taxon>
    </lineage>
</organism>
<dbReference type="GO" id="GO:0051082">
    <property type="term" value="F:unfolded protein binding"/>
    <property type="evidence" value="ECO:0007669"/>
    <property type="project" value="TreeGrafter"/>
</dbReference>
<evidence type="ECO:0000259" key="2">
    <source>
        <dbReference type="Pfam" id="PF08547"/>
    </source>
</evidence>
<comment type="caution">
    <text evidence="3">The sequence shown here is derived from an EMBL/GenBank/DDBJ whole genome shotgun (WGS) entry which is preliminary data.</text>
</comment>
<dbReference type="PANTHER" id="PTHR13194:SF19">
    <property type="entry name" value="NAD(P)-BINDING ROSSMANN-FOLD SUPERFAMILY PROTEIN"/>
    <property type="match status" value="1"/>
</dbReference>
<proteinExistence type="inferred from homology"/>
<dbReference type="GO" id="GO:0010257">
    <property type="term" value="P:NADH dehydrogenase complex assembly"/>
    <property type="evidence" value="ECO:0007669"/>
    <property type="project" value="TreeGrafter"/>
</dbReference>
<protein>
    <recommendedName>
        <fullName evidence="2">NADH:ubiquinone oxidoreductase intermediate-associated protein 30 domain-containing protein</fullName>
    </recommendedName>
</protein>
<dbReference type="InterPro" id="IPR008979">
    <property type="entry name" value="Galactose-bd-like_sf"/>
</dbReference>
<dbReference type="AlphaFoldDB" id="A0AAD3H411"/>
<dbReference type="Pfam" id="PF08547">
    <property type="entry name" value="CIA30"/>
    <property type="match status" value="1"/>
</dbReference>
<dbReference type="SUPFAM" id="SSF49785">
    <property type="entry name" value="Galactose-binding domain-like"/>
    <property type="match status" value="1"/>
</dbReference>
<feature type="domain" description="NADH:ubiquinone oxidoreductase intermediate-associated protein 30" evidence="2">
    <location>
        <begin position="108"/>
        <end position="254"/>
    </location>
</feature>
<keyword evidence="4" id="KW-1185">Reference proteome</keyword>
<evidence type="ECO:0000313" key="3">
    <source>
        <dbReference type="EMBL" id="GFH49565.1"/>
    </source>
</evidence>
<name>A0AAD3H411_9STRA</name>
<dbReference type="EMBL" id="BLLK01000038">
    <property type="protein sequence ID" value="GFH49565.1"/>
    <property type="molecule type" value="Genomic_DNA"/>
</dbReference>
<dbReference type="InterPro" id="IPR039131">
    <property type="entry name" value="NDUFAF1"/>
</dbReference>
<evidence type="ECO:0000256" key="1">
    <source>
        <dbReference type="ARBA" id="ARBA00007884"/>
    </source>
</evidence>
<reference evidence="3 4" key="1">
    <citation type="journal article" date="2021" name="Sci. Rep.">
        <title>The genome of the diatom Chaetoceros tenuissimus carries an ancient integrated fragment of an extant virus.</title>
        <authorList>
            <person name="Hongo Y."/>
            <person name="Kimura K."/>
            <person name="Takaki Y."/>
            <person name="Yoshida Y."/>
            <person name="Baba S."/>
            <person name="Kobayashi G."/>
            <person name="Nagasaki K."/>
            <person name="Hano T."/>
            <person name="Tomaru Y."/>
        </authorList>
    </citation>
    <scope>NUCLEOTIDE SEQUENCE [LARGE SCALE GENOMIC DNA]</scope>
    <source>
        <strain evidence="3 4">NIES-3715</strain>
    </source>
</reference>
<dbReference type="InterPro" id="IPR013857">
    <property type="entry name" value="NADH-UbQ_OxRdtase-assoc_prot30"/>
</dbReference>
<gene>
    <name evidence="3" type="ORF">CTEN210_06041</name>
</gene>
<sequence>MDSVKSQIGKAISIGAPAYNAGDIDECARVYKETALNISELLPKGLKKGLDDCIQTEFSNSNEEAWAFRKQFDGIMDYEIPFTPNESEASKYTLEPFTDRMIPSMPVVVNDNVMGGISKGGWDAESKTFTGNTSLANNGGFSSIRWRMNNIQNWSYAKGIYLKVKHSNPEEHTFRLILKDTTCEQVRLSNFKNVFCNPEDNQDDTILLPFESFNQMEQMGRPFENSPPFNRGAVTELGLMAIKPTVVGGFELKILDWGLYV</sequence>
<accession>A0AAD3H411</accession>
<comment type="similarity">
    <text evidence="1">Belongs to the CIA30 family.</text>
</comment>
<evidence type="ECO:0000313" key="4">
    <source>
        <dbReference type="Proteomes" id="UP001054902"/>
    </source>
</evidence>
<dbReference type="Proteomes" id="UP001054902">
    <property type="component" value="Unassembled WGS sequence"/>
</dbReference>
<dbReference type="PANTHER" id="PTHR13194">
    <property type="entry name" value="COMPLEX I INTERMEDIATE-ASSOCIATED PROTEIN 30"/>
    <property type="match status" value="1"/>
</dbReference>